<keyword evidence="1" id="KW-0862">Zinc</keyword>
<dbReference type="AlphaFoldDB" id="A0A183E420"/>
<proteinExistence type="predicted"/>
<dbReference type="SUPFAM" id="SSF57667">
    <property type="entry name" value="beta-beta-alpha zinc fingers"/>
    <property type="match status" value="1"/>
</dbReference>
<accession>A0A183E420</accession>
<keyword evidence="1" id="KW-0863">Zinc-finger</keyword>
<reference evidence="3 4" key="2">
    <citation type="submission" date="2018-11" db="EMBL/GenBank/DDBJ databases">
        <authorList>
            <consortium name="Pathogen Informatics"/>
        </authorList>
    </citation>
    <scope>NUCLEOTIDE SEQUENCE [LARGE SCALE GENOMIC DNA]</scope>
</reference>
<organism evidence="5">
    <name type="scientific">Gongylonema pulchrum</name>
    <dbReference type="NCBI Taxonomy" id="637853"/>
    <lineage>
        <taxon>Eukaryota</taxon>
        <taxon>Metazoa</taxon>
        <taxon>Ecdysozoa</taxon>
        <taxon>Nematoda</taxon>
        <taxon>Chromadorea</taxon>
        <taxon>Rhabditida</taxon>
        <taxon>Spirurina</taxon>
        <taxon>Spiruromorpha</taxon>
        <taxon>Spiruroidea</taxon>
        <taxon>Gongylonematidae</taxon>
        <taxon>Gongylonema</taxon>
    </lineage>
</organism>
<dbReference type="GO" id="GO:0008270">
    <property type="term" value="F:zinc ion binding"/>
    <property type="evidence" value="ECO:0007669"/>
    <property type="project" value="UniProtKB-KW"/>
</dbReference>
<name>A0A183E420_9BILA</name>
<dbReference type="PROSITE" id="PS50157">
    <property type="entry name" value="ZINC_FINGER_C2H2_2"/>
    <property type="match status" value="1"/>
</dbReference>
<evidence type="ECO:0000256" key="1">
    <source>
        <dbReference type="PROSITE-ProRule" id="PRU00042"/>
    </source>
</evidence>
<keyword evidence="4" id="KW-1185">Reference proteome</keyword>
<feature type="domain" description="C2H2-type" evidence="2">
    <location>
        <begin position="496"/>
        <end position="524"/>
    </location>
</feature>
<evidence type="ECO:0000313" key="5">
    <source>
        <dbReference type="WBParaSite" id="GPUH_0001573301-mRNA-1"/>
    </source>
</evidence>
<reference evidence="5" key="1">
    <citation type="submission" date="2016-06" db="UniProtKB">
        <authorList>
            <consortium name="WormBaseParasite"/>
        </authorList>
    </citation>
    <scope>IDENTIFICATION</scope>
</reference>
<dbReference type="WBParaSite" id="GPUH_0001573301-mRNA-1">
    <property type="protein sequence ID" value="GPUH_0001573301-mRNA-1"/>
    <property type="gene ID" value="GPUH_0001573301"/>
</dbReference>
<evidence type="ECO:0000313" key="3">
    <source>
        <dbReference type="EMBL" id="VDN26520.1"/>
    </source>
</evidence>
<dbReference type="OrthoDB" id="427030at2759"/>
<dbReference type="PROSITE" id="PS00028">
    <property type="entry name" value="ZINC_FINGER_C2H2_1"/>
    <property type="match status" value="2"/>
</dbReference>
<dbReference type="EMBL" id="UYRT01082815">
    <property type="protein sequence ID" value="VDN26520.1"/>
    <property type="molecule type" value="Genomic_DNA"/>
</dbReference>
<sequence>MTTDKRRQFVAAKAGRMSLAAACKLSSVSFPLLLAAPNNHSLLSGDGPHQLVAETIPGIFTGTTSYLSLPDASSGNIATDESDARPAENIETDLFSVENMLYYCRLERLIEDWLKTTNESIDDPDQILIPNENLIAERGVTNFEPTLCAAEPDAAQAAATTWDDQPVLWNSRFDSDTFTALISRNDKFSGLQSAADLEQLKHIQQNPITSYGTAALLSDSLLSYVTAQLRSDSVNLSRSNRVSEDVFSSSTQFDSKSISTYPQSFTADKLRSDATCLRGPDGCSMPTSINQKLGSNSFFSTDPCTSLSAAGGAAASNSIIVSSAASNLASNTSNKYTVIRPPERRSKIRTLSSYNPIPPVVNHVPVYKPIMNVPLLFITKQSTSPKKPTKKVISSQPVSSQTSVRTGLSTAATDVPSGPIRTALLSVSTRSKSIKEFICGRCNQLFDQYLIFKKHLGNHNKKGEYRCNWFDCGTLEKGRNRLSRHYLQHIPKSDIRKCEECGKTFDSWSHLTSHRQAVHFKKGEFRF</sequence>
<protein>
    <submittedName>
        <fullName evidence="5">C2H2-type domain-containing protein</fullName>
    </submittedName>
</protein>
<dbReference type="InterPro" id="IPR036236">
    <property type="entry name" value="Znf_C2H2_sf"/>
</dbReference>
<evidence type="ECO:0000259" key="2">
    <source>
        <dbReference type="PROSITE" id="PS50157"/>
    </source>
</evidence>
<dbReference type="SMART" id="SM00355">
    <property type="entry name" value="ZnF_C2H2"/>
    <property type="match status" value="3"/>
</dbReference>
<dbReference type="Proteomes" id="UP000271098">
    <property type="component" value="Unassembled WGS sequence"/>
</dbReference>
<evidence type="ECO:0000313" key="4">
    <source>
        <dbReference type="Proteomes" id="UP000271098"/>
    </source>
</evidence>
<dbReference type="InterPro" id="IPR013087">
    <property type="entry name" value="Znf_C2H2_type"/>
</dbReference>
<keyword evidence="1" id="KW-0479">Metal-binding</keyword>
<dbReference type="Gene3D" id="3.30.160.60">
    <property type="entry name" value="Classic Zinc Finger"/>
    <property type="match status" value="1"/>
</dbReference>
<gene>
    <name evidence="3" type="ORF">GPUH_LOCUS15711</name>
</gene>